<accession>A0A0P1MTR2</accession>
<dbReference type="AlphaFoldDB" id="A0A0P1LLG9"/>
<gene>
    <name evidence="3" type="ORF">JGI4_01396</name>
</gene>
<accession>A0A0P1LLG9</accession>
<proteinExistence type="inferred from homology"/>
<dbReference type="PANTHER" id="PTHR31350">
    <property type="entry name" value="SI:DKEY-261L7.2"/>
    <property type="match status" value="1"/>
</dbReference>
<evidence type="ECO:0000313" key="3">
    <source>
        <dbReference type="EMBL" id="CUU05979.1"/>
    </source>
</evidence>
<accession>A0A0P1NTA0</accession>
<accession>A0A0S4N542</accession>
<organism evidence="3 4">
    <name type="scientific">Candidatus Kryptonium thompsonii</name>
    <dbReference type="NCBI Taxonomy" id="1633631"/>
    <lineage>
        <taxon>Bacteria</taxon>
        <taxon>Pseudomonadati</taxon>
        <taxon>Candidatus Kryptoniota</taxon>
        <taxon>Candidatus Kryptonium</taxon>
    </lineage>
</organism>
<feature type="domain" description="Protein SirB1 N-terminal" evidence="2">
    <location>
        <begin position="101"/>
        <end position="249"/>
    </location>
</feature>
<name>A0A0P1LLG9_9BACT</name>
<dbReference type="EMBL" id="FAOP01000005">
    <property type="protein sequence ID" value="CUU05979.1"/>
    <property type="molecule type" value="Genomic_DNA"/>
</dbReference>
<dbReference type="RefSeq" id="WP_047134528.1">
    <property type="nucleotide sequence ID" value="NZ_CZVJ01000006.1"/>
</dbReference>
<evidence type="ECO:0000256" key="1">
    <source>
        <dbReference type="ARBA" id="ARBA00007100"/>
    </source>
</evidence>
<dbReference type="Proteomes" id="UP000182011">
    <property type="component" value="Unassembled WGS sequence"/>
</dbReference>
<dbReference type="OrthoDB" id="188084at2"/>
<accession>A0A0P1M156</accession>
<evidence type="ECO:0000313" key="4">
    <source>
        <dbReference type="Proteomes" id="UP000182011"/>
    </source>
</evidence>
<sequence length="286" mass="33250">MNFERRIISLVKLLDDEDVFISKTAYEKLINSGVEALPVLLNLRETIGGNLKNLLDEIVDVIKYRGYLEEVVAYFKDAERDIERGAYLVAKFAYPDVNFKEYSEKLDLMALELKRRIYTRENFDDIIDAVNKFFFVEKGFRGNFENYYEPDNIFINRVIDRRLGISITLSLVYILVGRRANLPVYGIDLPGCFVVRYESNGFEIYVDPFNGGKIMSRADCEKLISQLGYSQNCKYLKRATADVIVKRMFENLALSYKNNGYLEKANKLTEIIKLIELVDENLHTDR</sequence>
<comment type="similarity">
    <text evidence="1">Belongs to the UPF0162 family.</text>
</comment>
<protein>
    <submittedName>
        <fullName evidence="3">Regulator of sirC expression, contains transglutaminase-like and TPR domains</fullName>
    </submittedName>
</protein>
<evidence type="ECO:0000259" key="2">
    <source>
        <dbReference type="Pfam" id="PF13369"/>
    </source>
</evidence>
<accession>A0A0P1LUS2</accession>
<dbReference type="STRING" id="1633631.GCA_001442925_01391"/>
<dbReference type="InterPro" id="IPR032698">
    <property type="entry name" value="SirB1_N"/>
</dbReference>
<reference evidence="3 4" key="1">
    <citation type="submission" date="2015-11" db="EMBL/GenBank/DDBJ databases">
        <authorList>
            <person name="Zhang Y."/>
            <person name="Guo Z."/>
        </authorList>
    </citation>
    <scope>NUCLEOTIDE SEQUENCE [LARGE SCALE GENOMIC DNA]</scope>
    <source>
        <strain evidence="3">JGI-4</strain>
    </source>
</reference>
<dbReference type="PANTHER" id="PTHR31350:SF21">
    <property type="entry name" value="F-BOX ONLY PROTEIN 21"/>
    <property type="match status" value="1"/>
</dbReference>
<accession>A0A0P1LFT7</accession>
<dbReference type="Pfam" id="PF13369">
    <property type="entry name" value="Transglut_core2"/>
    <property type="match status" value="1"/>
</dbReference>
<accession>A0A0P1L9S5</accession>
<accession>A0A0P1P2Z0</accession>